<accession>A0A433SET2</accession>
<dbReference type="Pfam" id="PF14237">
    <property type="entry name" value="GYF_2"/>
    <property type="match status" value="1"/>
</dbReference>
<keyword evidence="1" id="KW-1133">Transmembrane helix</keyword>
<evidence type="ECO:0000313" key="4">
    <source>
        <dbReference type="Proteomes" id="UP000286947"/>
    </source>
</evidence>
<evidence type="ECO:0000313" key="3">
    <source>
        <dbReference type="EMBL" id="RUS67247.1"/>
    </source>
</evidence>
<protein>
    <recommendedName>
        <fullName evidence="2">GYF domain-containing protein</fullName>
    </recommendedName>
</protein>
<dbReference type="RefSeq" id="WP_126979143.1">
    <property type="nucleotide sequence ID" value="NZ_PQSP01000002.1"/>
</dbReference>
<dbReference type="OrthoDB" id="8859199at2"/>
<feature type="transmembrane region" description="Helical" evidence="1">
    <location>
        <begin position="90"/>
        <end position="115"/>
    </location>
</feature>
<keyword evidence="1" id="KW-0472">Membrane</keyword>
<feature type="domain" description="GYF" evidence="2">
    <location>
        <begin position="21"/>
        <end position="65"/>
    </location>
</feature>
<keyword evidence="4" id="KW-1185">Reference proteome</keyword>
<organism evidence="3 4">
    <name type="scientific">Saezia sanguinis</name>
    <dbReference type="NCBI Taxonomy" id="1965230"/>
    <lineage>
        <taxon>Bacteria</taxon>
        <taxon>Pseudomonadati</taxon>
        <taxon>Pseudomonadota</taxon>
        <taxon>Betaproteobacteria</taxon>
        <taxon>Burkholderiales</taxon>
        <taxon>Saeziaceae</taxon>
        <taxon>Saezia</taxon>
    </lineage>
</organism>
<dbReference type="EMBL" id="PQSP01000002">
    <property type="protein sequence ID" value="RUS67247.1"/>
    <property type="molecule type" value="Genomic_DNA"/>
</dbReference>
<sequence length="204" mass="23605">MPDQKPLAPLQTTEFPEEATWYYADGQQRLGPVSSQQIINFIKAKKLTYGSMVWNSTLTEWIALEHSEFKNHLTAVAPPPLTGKQVNNTWIWILAFAPLIGYTLEWFVAGAVAGFKYQGQSYLVEAHAERAMQQNSYWYITIILNLALSFWDERKLKLAGIDTTRFKGWVWLIPVYMYQRAYALKQNLAYFIVWLICFVIILLA</sequence>
<dbReference type="AlphaFoldDB" id="A0A433SET2"/>
<name>A0A433SET2_9BURK</name>
<keyword evidence="1" id="KW-0812">Transmembrane</keyword>
<feature type="transmembrane region" description="Helical" evidence="1">
    <location>
        <begin position="187"/>
        <end position="203"/>
    </location>
</feature>
<comment type="caution">
    <text evidence="3">The sequence shown here is derived from an EMBL/GenBank/DDBJ whole genome shotgun (WGS) entry which is preliminary data.</text>
</comment>
<proteinExistence type="predicted"/>
<gene>
    <name evidence="3" type="ORF">CUZ56_01190</name>
</gene>
<dbReference type="InterPro" id="IPR025640">
    <property type="entry name" value="GYF_2"/>
</dbReference>
<reference evidence="3 4" key="1">
    <citation type="submission" date="2018-01" db="EMBL/GenBank/DDBJ databases">
        <title>Saezia sanguinis gen. nov., sp. nov., in the order Burkholderiales isolated from human blood.</title>
        <authorList>
            <person name="Medina-Pascual M.J."/>
            <person name="Valdezate S."/>
            <person name="Monzon S."/>
            <person name="Cuesta I."/>
            <person name="Carrasco G."/>
            <person name="Villalon P."/>
            <person name="Saez-Nieto J.A."/>
        </authorList>
    </citation>
    <scope>NUCLEOTIDE SEQUENCE [LARGE SCALE GENOMIC DNA]</scope>
    <source>
        <strain evidence="3 4">CNM695-12</strain>
    </source>
</reference>
<evidence type="ECO:0000256" key="1">
    <source>
        <dbReference type="SAM" id="Phobius"/>
    </source>
</evidence>
<dbReference type="Proteomes" id="UP000286947">
    <property type="component" value="Unassembled WGS sequence"/>
</dbReference>
<evidence type="ECO:0000259" key="2">
    <source>
        <dbReference type="Pfam" id="PF14237"/>
    </source>
</evidence>